<gene>
    <name evidence="2" type="ORF">GLW00_00780</name>
</gene>
<proteinExistence type="predicted"/>
<dbReference type="AlphaFoldDB" id="A0A845F605"/>
<keyword evidence="1" id="KW-0732">Signal</keyword>
<dbReference type="PROSITE" id="PS51257">
    <property type="entry name" value="PROKAR_LIPOPROTEIN"/>
    <property type="match status" value="1"/>
</dbReference>
<accession>A0A845F605</accession>
<organism evidence="2 3">
    <name type="scientific">Halobacillus litoralis</name>
    <dbReference type="NCBI Taxonomy" id="45668"/>
    <lineage>
        <taxon>Bacteria</taxon>
        <taxon>Bacillati</taxon>
        <taxon>Bacillota</taxon>
        <taxon>Bacilli</taxon>
        <taxon>Bacillales</taxon>
        <taxon>Bacillaceae</taxon>
        <taxon>Halobacillus</taxon>
    </lineage>
</organism>
<evidence type="ECO:0000313" key="2">
    <source>
        <dbReference type="EMBL" id="MYL69360.1"/>
    </source>
</evidence>
<evidence type="ECO:0000313" key="3">
    <source>
        <dbReference type="Proteomes" id="UP000450457"/>
    </source>
</evidence>
<dbReference type="OrthoDB" id="2573403at2"/>
<name>A0A845F605_9BACI</name>
<protein>
    <recommendedName>
        <fullName evidence="4">Lipoprotein</fullName>
    </recommendedName>
</protein>
<dbReference type="Proteomes" id="UP000450457">
    <property type="component" value="Unassembled WGS sequence"/>
</dbReference>
<feature type="chain" id="PRO_5039504489" description="Lipoprotein" evidence="1">
    <location>
        <begin position="27"/>
        <end position="302"/>
    </location>
</feature>
<comment type="caution">
    <text evidence="2">The sequence shown here is derived from an EMBL/GenBank/DDBJ whole genome shotgun (WGS) entry which is preliminary data.</text>
</comment>
<feature type="signal peptide" evidence="1">
    <location>
        <begin position="1"/>
        <end position="26"/>
    </location>
</feature>
<sequence>MFKWLKKKKKKSMTMMTVLSLFILGACTVGPGGVEAKSWKHELKQAEDLKYSEEVTEGLYKQLRKEAEGPLPFSDALVKIQSLSKVEAMDLYLDGNNKKVRPSEIRAIVDGVFGIDLEAVSELGVGKQTGTYSDDVFQRVRKALSEEVSDEAIIDMAKVEVMDLYWETYDGRMAGEEMRTMINAIFGINLSGISGLEGTGVALFSKNQWISRYEHDLFVVHTGADDVDVWIYPTDYYKNQTGMEEIPQELETSLTALGFGYSEEKDALYYANPKGESVPDNFKGKTMGTVIGFIKMNDEDFR</sequence>
<dbReference type="GeneID" id="78005503"/>
<dbReference type="RefSeq" id="WP_160910573.1">
    <property type="nucleotide sequence ID" value="NZ_WMFA01000001.1"/>
</dbReference>
<reference evidence="2 3" key="1">
    <citation type="submission" date="2019-11" db="EMBL/GenBank/DDBJ databases">
        <title>Genome sequences of 17 halophilic strains isolated from different environments.</title>
        <authorList>
            <person name="Furrow R.E."/>
        </authorList>
    </citation>
    <scope>NUCLEOTIDE SEQUENCE [LARGE SCALE GENOMIC DNA]</scope>
    <source>
        <strain evidence="2 3">SL-4</strain>
    </source>
</reference>
<evidence type="ECO:0000256" key="1">
    <source>
        <dbReference type="SAM" id="SignalP"/>
    </source>
</evidence>
<dbReference type="EMBL" id="WMFA01000001">
    <property type="protein sequence ID" value="MYL69360.1"/>
    <property type="molecule type" value="Genomic_DNA"/>
</dbReference>
<evidence type="ECO:0008006" key="4">
    <source>
        <dbReference type="Google" id="ProtNLM"/>
    </source>
</evidence>